<dbReference type="OrthoDB" id="147549at2157"/>
<reference evidence="6 7" key="1">
    <citation type="submission" date="2012-01" db="EMBL/GenBank/DDBJ databases">
        <title>Improved High-Quality Draft sequence of Metallosphaera yellowstonensis MK1.</title>
        <authorList>
            <consortium name="US DOE Joint Genome Institute"/>
            <person name="Lucas S."/>
            <person name="Han J."/>
            <person name="Cheng J.-F."/>
            <person name="Goodwin L."/>
            <person name="Pitluck S."/>
            <person name="Peters L."/>
            <person name="Teshima H."/>
            <person name="Detter J.C."/>
            <person name="Han C."/>
            <person name="Tapia R."/>
            <person name="Land M."/>
            <person name="Hauser L."/>
            <person name="Kyrpides N."/>
            <person name="Kozubal M."/>
            <person name="Macur R.E."/>
            <person name="Jay Z."/>
            <person name="Inskeep W."/>
            <person name="Woyke T."/>
        </authorList>
    </citation>
    <scope>NUCLEOTIDE SEQUENCE [LARGE SCALE GENOMIC DNA]</scope>
    <source>
        <strain evidence="6 7">MK1</strain>
    </source>
</reference>
<dbReference type="HOGENOM" id="CLU_007727_8_0_2"/>
<evidence type="ECO:0000313" key="6">
    <source>
        <dbReference type="EMBL" id="EHP70894.1"/>
    </source>
</evidence>
<dbReference type="InterPro" id="IPR003085">
    <property type="entry name" value="AcuC"/>
</dbReference>
<evidence type="ECO:0000256" key="2">
    <source>
        <dbReference type="ARBA" id="ARBA00020218"/>
    </source>
</evidence>
<dbReference type="CDD" id="cd09994">
    <property type="entry name" value="HDAC_AcuC_like"/>
    <property type="match status" value="1"/>
</dbReference>
<dbReference type="PRINTS" id="PR01270">
    <property type="entry name" value="HDASUPER"/>
</dbReference>
<dbReference type="GO" id="GO:0045150">
    <property type="term" value="P:acetoin catabolic process"/>
    <property type="evidence" value="ECO:0007669"/>
    <property type="project" value="UniProtKB-UniPathway"/>
</dbReference>
<proteinExistence type="predicted"/>
<sequence>MHRTAFVWDDLYLNYSFPGDHPFKSLRESMARKYMEERGFFHVVEVVRPDPPEEDILTEVHSPEYVDFVRAMSELGEGLLDYGDTPAFKGVYESALMRVMGSVTGIRLLARGYDHSVNLGGGLHHAQRSAASGFCVFNDVAIAVKQAEKLLGRVAVVDIDGHHGDGTQALLYEDPKSLKVSLHMYHRGFFPGTGNIDEIGEGEGRGLTVNVPLPPGTGDDAYLYAFDNVVIPALEKFKPDIIVIQEGGDSHMSDPLVGLKLSTRGYLEVIKRIHSFSHNKSTGKILMLGGGGYDYDATARVWTISTAELSGIDPMEVESLHDCCLTSSSAFVMERVREVVKKLRDIHGLG</sequence>
<dbReference type="SUPFAM" id="SSF52768">
    <property type="entry name" value="Arginase/deacetylase"/>
    <property type="match status" value="1"/>
</dbReference>
<dbReference type="PANTHER" id="PTHR10625:SF10">
    <property type="entry name" value="HISTONE DEACETYLASE HDAC1"/>
    <property type="match status" value="1"/>
</dbReference>
<dbReference type="STRING" id="671065.MetMK1DRAFT_00013980"/>
<dbReference type="PRINTS" id="PR01271">
    <property type="entry name" value="HISDACETLASE"/>
</dbReference>
<dbReference type="InterPro" id="IPR000286">
    <property type="entry name" value="HDACs"/>
</dbReference>
<dbReference type="eggNOG" id="arCOG00324">
    <property type="taxonomic scope" value="Archaea"/>
</dbReference>
<evidence type="ECO:0000259" key="5">
    <source>
        <dbReference type="Pfam" id="PF00850"/>
    </source>
</evidence>
<dbReference type="InterPro" id="IPR003084">
    <property type="entry name" value="HDAC_I/II"/>
</dbReference>
<dbReference type="InterPro" id="IPR023801">
    <property type="entry name" value="His_deacetylse_dom"/>
</dbReference>
<dbReference type="GO" id="GO:0004407">
    <property type="term" value="F:histone deacetylase activity"/>
    <property type="evidence" value="ECO:0007669"/>
    <property type="project" value="InterPro"/>
</dbReference>
<dbReference type="PANTHER" id="PTHR10625">
    <property type="entry name" value="HISTONE DEACETYLASE HDAC1-RELATED"/>
    <property type="match status" value="1"/>
</dbReference>
<evidence type="ECO:0000256" key="4">
    <source>
        <dbReference type="ARBA" id="ARBA00022801"/>
    </source>
</evidence>
<gene>
    <name evidence="6" type="ORF">MetMK1DRAFT_00013980</name>
</gene>
<evidence type="ECO:0000313" key="7">
    <source>
        <dbReference type="Proteomes" id="UP000003980"/>
    </source>
</evidence>
<dbReference type="UniPathway" id="UPA00040"/>
<evidence type="ECO:0000256" key="1">
    <source>
        <dbReference type="ARBA" id="ARBA00005101"/>
    </source>
</evidence>
<keyword evidence="7" id="KW-1185">Reference proteome</keyword>
<evidence type="ECO:0000256" key="3">
    <source>
        <dbReference type="ARBA" id="ARBA00022627"/>
    </source>
</evidence>
<feature type="domain" description="Histone deacetylase" evidence="5">
    <location>
        <begin position="21"/>
        <end position="308"/>
    </location>
</feature>
<dbReference type="RefSeq" id="WP_009071822.1">
    <property type="nucleotide sequence ID" value="NZ_JH597761.1"/>
</dbReference>
<keyword evidence="4" id="KW-0378">Hydrolase</keyword>
<dbReference type="Pfam" id="PF00850">
    <property type="entry name" value="Hist_deacetyl"/>
    <property type="match status" value="1"/>
</dbReference>
<dbReference type="EMBL" id="JH597761">
    <property type="protein sequence ID" value="EHP70894.1"/>
    <property type="molecule type" value="Genomic_DNA"/>
</dbReference>
<dbReference type="Gene3D" id="3.40.800.20">
    <property type="entry name" value="Histone deacetylase domain"/>
    <property type="match status" value="1"/>
</dbReference>
<dbReference type="GO" id="GO:0016787">
    <property type="term" value="F:hydrolase activity"/>
    <property type="evidence" value="ECO:0007669"/>
    <property type="project" value="UniProtKB-KW"/>
</dbReference>
<name>H2C3S3_9CREN</name>
<dbReference type="InterPro" id="IPR037138">
    <property type="entry name" value="His_deacetylse_dom_sf"/>
</dbReference>
<organism evidence="6 7">
    <name type="scientific">Metallosphaera yellowstonensis MK1</name>
    <dbReference type="NCBI Taxonomy" id="671065"/>
    <lineage>
        <taxon>Archaea</taxon>
        <taxon>Thermoproteota</taxon>
        <taxon>Thermoprotei</taxon>
        <taxon>Sulfolobales</taxon>
        <taxon>Sulfolobaceae</taxon>
        <taxon>Metallosphaera</taxon>
    </lineage>
</organism>
<dbReference type="AlphaFoldDB" id="H2C3S3"/>
<accession>H2C3S3</accession>
<dbReference type="Proteomes" id="UP000003980">
    <property type="component" value="Unassembled WGS sequence"/>
</dbReference>
<keyword evidence="3" id="KW-0006">Acetoin catabolism</keyword>
<dbReference type="InterPro" id="IPR023696">
    <property type="entry name" value="Ureohydrolase_dom_sf"/>
</dbReference>
<protein>
    <recommendedName>
        <fullName evidence="2">Acetoin utilization protein AcuC</fullName>
    </recommendedName>
</protein>
<dbReference type="GO" id="GO:0040029">
    <property type="term" value="P:epigenetic regulation of gene expression"/>
    <property type="evidence" value="ECO:0007669"/>
    <property type="project" value="TreeGrafter"/>
</dbReference>
<comment type="pathway">
    <text evidence="1">Ketone degradation; acetoin degradation.</text>
</comment>